<protein>
    <submittedName>
        <fullName evidence="2">Uncharacterized protein</fullName>
    </submittedName>
</protein>
<feature type="compositionally biased region" description="Basic and acidic residues" evidence="1">
    <location>
        <begin position="30"/>
        <end position="44"/>
    </location>
</feature>
<dbReference type="Proteomes" id="UP000244005">
    <property type="component" value="Unassembled WGS sequence"/>
</dbReference>
<reference evidence="3" key="1">
    <citation type="journal article" date="2017" name="Cell">
        <title>Insights into land plant evolution garnered from the Marchantia polymorpha genome.</title>
        <authorList>
            <person name="Bowman J.L."/>
            <person name="Kohchi T."/>
            <person name="Yamato K.T."/>
            <person name="Jenkins J."/>
            <person name="Shu S."/>
            <person name="Ishizaki K."/>
            <person name="Yamaoka S."/>
            <person name="Nishihama R."/>
            <person name="Nakamura Y."/>
            <person name="Berger F."/>
            <person name="Adam C."/>
            <person name="Aki S.S."/>
            <person name="Althoff F."/>
            <person name="Araki T."/>
            <person name="Arteaga-Vazquez M.A."/>
            <person name="Balasubrmanian S."/>
            <person name="Barry K."/>
            <person name="Bauer D."/>
            <person name="Boehm C.R."/>
            <person name="Briginshaw L."/>
            <person name="Caballero-Perez J."/>
            <person name="Catarino B."/>
            <person name="Chen F."/>
            <person name="Chiyoda S."/>
            <person name="Chovatia M."/>
            <person name="Davies K.M."/>
            <person name="Delmans M."/>
            <person name="Demura T."/>
            <person name="Dierschke T."/>
            <person name="Dolan L."/>
            <person name="Dorantes-Acosta A.E."/>
            <person name="Eklund D.M."/>
            <person name="Florent S.N."/>
            <person name="Flores-Sandoval E."/>
            <person name="Fujiyama A."/>
            <person name="Fukuzawa H."/>
            <person name="Galik B."/>
            <person name="Grimanelli D."/>
            <person name="Grimwood J."/>
            <person name="Grossniklaus U."/>
            <person name="Hamada T."/>
            <person name="Haseloff J."/>
            <person name="Hetherington A.J."/>
            <person name="Higo A."/>
            <person name="Hirakawa Y."/>
            <person name="Hundley H.N."/>
            <person name="Ikeda Y."/>
            <person name="Inoue K."/>
            <person name="Inoue S.I."/>
            <person name="Ishida S."/>
            <person name="Jia Q."/>
            <person name="Kakita M."/>
            <person name="Kanazawa T."/>
            <person name="Kawai Y."/>
            <person name="Kawashima T."/>
            <person name="Kennedy M."/>
            <person name="Kinose K."/>
            <person name="Kinoshita T."/>
            <person name="Kohara Y."/>
            <person name="Koide E."/>
            <person name="Komatsu K."/>
            <person name="Kopischke S."/>
            <person name="Kubo M."/>
            <person name="Kyozuka J."/>
            <person name="Lagercrantz U."/>
            <person name="Lin S.S."/>
            <person name="Lindquist E."/>
            <person name="Lipzen A.M."/>
            <person name="Lu C.W."/>
            <person name="De Luna E."/>
            <person name="Martienssen R.A."/>
            <person name="Minamino N."/>
            <person name="Mizutani M."/>
            <person name="Mizutani M."/>
            <person name="Mochizuki N."/>
            <person name="Monte I."/>
            <person name="Mosher R."/>
            <person name="Nagasaki H."/>
            <person name="Nakagami H."/>
            <person name="Naramoto S."/>
            <person name="Nishitani K."/>
            <person name="Ohtani M."/>
            <person name="Okamoto T."/>
            <person name="Okumura M."/>
            <person name="Phillips J."/>
            <person name="Pollak B."/>
            <person name="Reinders A."/>
            <person name="Rovekamp M."/>
            <person name="Sano R."/>
            <person name="Sawa S."/>
            <person name="Schmid M.W."/>
            <person name="Shirakawa M."/>
            <person name="Solano R."/>
            <person name="Spunde A."/>
            <person name="Suetsugu N."/>
            <person name="Sugano S."/>
            <person name="Sugiyama A."/>
            <person name="Sun R."/>
            <person name="Suzuki Y."/>
            <person name="Takenaka M."/>
            <person name="Takezawa D."/>
            <person name="Tomogane H."/>
            <person name="Tsuzuki M."/>
            <person name="Ueda T."/>
            <person name="Umeda M."/>
            <person name="Ward J.M."/>
            <person name="Watanabe Y."/>
            <person name="Yazaki K."/>
            <person name="Yokoyama R."/>
            <person name="Yoshitake Y."/>
            <person name="Yotsui I."/>
            <person name="Zachgo S."/>
            <person name="Schmutz J."/>
        </authorList>
    </citation>
    <scope>NUCLEOTIDE SEQUENCE [LARGE SCALE GENOMIC DNA]</scope>
    <source>
        <strain evidence="3">Tak-1</strain>
    </source>
</reference>
<feature type="compositionally biased region" description="Basic and acidic residues" evidence="1">
    <location>
        <begin position="135"/>
        <end position="160"/>
    </location>
</feature>
<evidence type="ECO:0000313" key="3">
    <source>
        <dbReference type="Proteomes" id="UP000244005"/>
    </source>
</evidence>
<sequence>MSDRDWQAGGRAGEGDGVGGPGDGARGTKARREGTRSAEEETRRREKTRLGKGLWSSESLREGARAGREGKERKGGRKEGRKERQEGRNRGRDGGGALNRQDEDRPAPSPIIASQVSGRKDGEWRSTGSSGAKGGGDRDLGSRGLERRIWTRERERERGGTRIGRVSAPGWPAVSRLDSWSDGARRGVLGSGELRD</sequence>
<dbReference type="EMBL" id="KZ772706">
    <property type="protein sequence ID" value="PTQ41407.1"/>
    <property type="molecule type" value="Genomic_DNA"/>
</dbReference>
<name>A0A2R6X5N2_MARPO</name>
<dbReference type="AlphaFoldDB" id="A0A2R6X5N2"/>
<evidence type="ECO:0000313" key="2">
    <source>
        <dbReference type="EMBL" id="PTQ41407.1"/>
    </source>
</evidence>
<feature type="compositionally biased region" description="Basic and acidic residues" evidence="1">
    <location>
        <begin position="59"/>
        <end position="93"/>
    </location>
</feature>
<feature type="region of interest" description="Disordered" evidence="1">
    <location>
        <begin position="1"/>
        <end position="196"/>
    </location>
</feature>
<keyword evidence="3" id="KW-1185">Reference proteome</keyword>
<proteinExistence type="predicted"/>
<organism evidence="2 3">
    <name type="scientific">Marchantia polymorpha</name>
    <name type="common">Common liverwort</name>
    <name type="synonym">Marchantia aquatica</name>
    <dbReference type="NCBI Taxonomy" id="3197"/>
    <lineage>
        <taxon>Eukaryota</taxon>
        <taxon>Viridiplantae</taxon>
        <taxon>Streptophyta</taxon>
        <taxon>Embryophyta</taxon>
        <taxon>Marchantiophyta</taxon>
        <taxon>Marchantiopsida</taxon>
        <taxon>Marchantiidae</taxon>
        <taxon>Marchantiales</taxon>
        <taxon>Marchantiaceae</taxon>
        <taxon>Marchantia</taxon>
    </lineage>
</organism>
<gene>
    <name evidence="2" type="ORF">MARPO_0034s0015</name>
</gene>
<accession>A0A2R6X5N2</accession>
<feature type="compositionally biased region" description="Gly residues" evidence="1">
    <location>
        <begin position="10"/>
        <end position="25"/>
    </location>
</feature>
<evidence type="ECO:0000256" key="1">
    <source>
        <dbReference type="SAM" id="MobiDB-lite"/>
    </source>
</evidence>